<comment type="caution">
    <text evidence="12">The sequence shown here is derived from an EMBL/GenBank/DDBJ whole genome shotgun (WGS) entry which is preliminary data.</text>
</comment>
<keyword evidence="5" id="KW-0479">Metal-binding</keyword>
<keyword evidence="13" id="KW-1185">Reference proteome</keyword>
<dbReference type="GO" id="GO:0006633">
    <property type="term" value="P:fatty acid biosynthetic process"/>
    <property type="evidence" value="ECO:0007669"/>
    <property type="project" value="UniProtKB-KW"/>
</dbReference>
<dbReference type="PANTHER" id="PTHR31155:SF9">
    <property type="entry name" value="STEAROYL-[ACYL-CARRIER-PROTEIN] 9-DESATURASE 7, CHLOROPLASTIC"/>
    <property type="match status" value="1"/>
</dbReference>
<evidence type="ECO:0000256" key="9">
    <source>
        <dbReference type="ARBA" id="ARBA00023004"/>
    </source>
</evidence>
<dbReference type="GO" id="GO:0045300">
    <property type="term" value="F:stearoyl-[ACP] desaturase activity"/>
    <property type="evidence" value="ECO:0007669"/>
    <property type="project" value="InterPro"/>
</dbReference>
<evidence type="ECO:0000256" key="5">
    <source>
        <dbReference type="ARBA" id="ARBA00022723"/>
    </source>
</evidence>
<comment type="subunit">
    <text evidence="3">Homodimer.</text>
</comment>
<dbReference type="AlphaFoldDB" id="A0AAP0X9W8"/>
<dbReference type="GO" id="GO:0046872">
    <property type="term" value="F:metal ion binding"/>
    <property type="evidence" value="ECO:0007669"/>
    <property type="project" value="UniProtKB-KW"/>
</dbReference>
<sequence>MALKLNPLTFPSHHKLPSISLPQSYNLRSQRVFMASTLHSTAKEFENLKKPFTPPREVHVQVTHSMPPQKIEIFKSLEDWAEENILVLLKPVEKCWQPQDFLPDPASEGFYEQVMEAERESKGNS</sequence>
<protein>
    <submittedName>
        <fullName evidence="12">Uncharacterized protein</fullName>
    </submittedName>
</protein>
<evidence type="ECO:0000256" key="6">
    <source>
        <dbReference type="ARBA" id="ARBA00022832"/>
    </source>
</evidence>
<dbReference type="EMBL" id="JBBPBK010000001">
    <property type="protein sequence ID" value="KAK9292538.1"/>
    <property type="molecule type" value="Genomic_DNA"/>
</dbReference>
<evidence type="ECO:0000256" key="4">
    <source>
        <dbReference type="ARBA" id="ARBA00022516"/>
    </source>
</evidence>
<dbReference type="InterPro" id="IPR012348">
    <property type="entry name" value="RNR-like"/>
</dbReference>
<keyword evidence="11" id="KW-0275">Fatty acid biosynthesis</keyword>
<dbReference type="InterPro" id="IPR009078">
    <property type="entry name" value="Ferritin-like_SF"/>
</dbReference>
<dbReference type="PANTHER" id="PTHR31155">
    <property type="entry name" value="ACYL- ACYL-CARRIER-PROTEIN DESATURASE-RELATED"/>
    <property type="match status" value="1"/>
</dbReference>
<evidence type="ECO:0000256" key="2">
    <source>
        <dbReference type="ARBA" id="ARBA00008749"/>
    </source>
</evidence>
<organism evidence="12 13">
    <name type="scientific">Liquidambar formosana</name>
    <name type="common">Formosan gum</name>
    <dbReference type="NCBI Taxonomy" id="63359"/>
    <lineage>
        <taxon>Eukaryota</taxon>
        <taxon>Viridiplantae</taxon>
        <taxon>Streptophyta</taxon>
        <taxon>Embryophyta</taxon>
        <taxon>Tracheophyta</taxon>
        <taxon>Spermatophyta</taxon>
        <taxon>Magnoliopsida</taxon>
        <taxon>eudicotyledons</taxon>
        <taxon>Gunneridae</taxon>
        <taxon>Pentapetalae</taxon>
        <taxon>Saxifragales</taxon>
        <taxon>Altingiaceae</taxon>
        <taxon>Liquidambar</taxon>
    </lineage>
</organism>
<evidence type="ECO:0000256" key="1">
    <source>
        <dbReference type="ARBA" id="ARBA00001954"/>
    </source>
</evidence>
<keyword evidence="9" id="KW-0408">Iron</keyword>
<keyword evidence="8" id="KW-0560">Oxidoreductase</keyword>
<dbReference type="Gene3D" id="1.10.620.20">
    <property type="entry name" value="Ribonucleotide Reductase, subunit A"/>
    <property type="match status" value="1"/>
</dbReference>
<dbReference type="Pfam" id="PF03405">
    <property type="entry name" value="FA_desaturase_2"/>
    <property type="match status" value="1"/>
</dbReference>
<evidence type="ECO:0000256" key="3">
    <source>
        <dbReference type="ARBA" id="ARBA00011738"/>
    </source>
</evidence>
<reference evidence="12 13" key="1">
    <citation type="journal article" date="2024" name="Plant J.">
        <title>Genome sequences and population genomics reveal climatic adaptation and genomic divergence between two closely related sweetgum species.</title>
        <authorList>
            <person name="Xu W.Q."/>
            <person name="Ren C.Q."/>
            <person name="Zhang X.Y."/>
            <person name="Comes H.P."/>
            <person name="Liu X.H."/>
            <person name="Li Y.G."/>
            <person name="Kettle C.J."/>
            <person name="Jalonen R."/>
            <person name="Gaisberger H."/>
            <person name="Ma Y.Z."/>
            <person name="Qiu Y.X."/>
        </authorList>
    </citation>
    <scope>NUCLEOTIDE SEQUENCE [LARGE SCALE GENOMIC DNA]</scope>
    <source>
        <strain evidence="12">Hangzhou</strain>
    </source>
</reference>
<keyword evidence="4" id="KW-0444">Lipid biosynthesis</keyword>
<evidence type="ECO:0000313" key="12">
    <source>
        <dbReference type="EMBL" id="KAK9292538.1"/>
    </source>
</evidence>
<accession>A0AAP0X9W8</accession>
<proteinExistence type="inferred from homology"/>
<dbReference type="SUPFAM" id="SSF47240">
    <property type="entry name" value="Ferritin-like"/>
    <property type="match status" value="1"/>
</dbReference>
<dbReference type="Proteomes" id="UP001415857">
    <property type="component" value="Unassembled WGS sequence"/>
</dbReference>
<dbReference type="GO" id="GO:0009570">
    <property type="term" value="C:chloroplast stroma"/>
    <property type="evidence" value="ECO:0007669"/>
    <property type="project" value="TreeGrafter"/>
</dbReference>
<evidence type="ECO:0000256" key="11">
    <source>
        <dbReference type="ARBA" id="ARBA00023160"/>
    </source>
</evidence>
<gene>
    <name evidence="12" type="ORF">L1049_020512</name>
</gene>
<keyword evidence="10" id="KW-0443">Lipid metabolism</keyword>
<keyword evidence="6" id="KW-0276">Fatty acid metabolism</keyword>
<dbReference type="FunFam" id="1.10.620.20:FF:000034">
    <property type="entry name" value="Stearoyl-[acyl-carrier-protein] 9-desaturase 7 chloroplastic"/>
    <property type="match status" value="1"/>
</dbReference>
<evidence type="ECO:0000256" key="8">
    <source>
        <dbReference type="ARBA" id="ARBA00023002"/>
    </source>
</evidence>
<comment type="similarity">
    <text evidence="2">Belongs to the fatty acid desaturase type 2 family.</text>
</comment>
<name>A0AAP0X9W8_LIQFO</name>
<evidence type="ECO:0000313" key="13">
    <source>
        <dbReference type="Proteomes" id="UP001415857"/>
    </source>
</evidence>
<comment type="cofactor">
    <cofactor evidence="1">
        <name>Fe(2+)</name>
        <dbReference type="ChEBI" id="CHEBI:29033"/>
    </cofactor>
</comment>
<evidence type="ECO:0000256" key="10">
    <source>
        <dbReference type="ARBA" id="ARBA00023098"/>
    </source>
</evidence>
<evidence type="ECO:0000256" key="7">
    <source>
        <dbReference type="ARBA" id="ARBA00022946"/>
    </source>
</evidence>
<keyword evidence="7" id="KW-0809">Transit peptide</keyword>
<dbReference type="InterPro" id="IPR005067">
    <property type="entry name" value="Fatty_acid_desaturase-2"/>
</dbReference>